<dbReference type="EMBL" id="JAPESX010002317">
    <property type="protein sequence ID" value="KAJ8108309.1"/>
    <property type="molecule type" value="Genomic_DNA"/>
</dbReference>
<accession>A0ACC2HZD8</accession>
<keyword evidence="2" id="KW-1185">Reference proteome</keyword>
<protein>
    <submittedName>
        <fullName evidence="1">Uncharacterized protein</fullName>
    </submittedName>
</protein>
<gene>
    <name evidence="1" type="ORF">ONZ43_g6464</name>
</gene>
<sequence>MYGTKLFFIIATLTGASSAQTVPHSVCVASRQNFNTEGPSLPPALSPYANSLVGAAAATDPTATAMPPPDPLGDPEYYISLLCGIAAELPSSVLPDFYSWGSGLLSFGSVHITEFDAYVTDCVTTGEAATTIISSLNYLLTGTSNLCQPTAAPGGSSSGTISTGAPTATGTNSTSSTPVSSVTFVVTAAAARATGVFAGVVAIGGLIGAAGIL</sequence>
<evidence type="ECO:0000313" key="2">
    <source>
        <dbReference type="Proteomes" id="UP001153334"/>
    </source>
</evidence>
<comment type="caution">
    <text evidence="1">The sequence shown here is derived from an EMBL/GenBank/DDBJ whole genome shotgun (WGS) entry which is preliminary data.</text>
</comment>
<organism evidence="1 2">
    <name type="scientific">Nemania bipapillata</name>
    <dbReference type="NCBI Taxonomy" id="110536"/>
    <lineage>
        <taxon>Eukaryota</taxon>
        <taxon>Fungi</taxon>
        <taxon>Dikarya</taxon>
        <taxon>Ascomycota</taxon>
        <taxon>Pezizomycotina</taxon>
        <taxon>Sordariomycetes</taxon>
        <taxon>Xylariomycetidae</taxon>
        <taxon>Xylariales</taxon>
        <taxon>Xylariaceae</taxon>
        <taxon>Nemania</taxon>
    </lineage>
</organism>
<proteinExistence type="predicted"/>
<evidence type="ECO:0000313" key="1">
    <source>
        <dbReference type="EMBL" id="KAJ8108309.1"/>
    </source>
</evidence>
<name>A0ACC2HZD8_9PEZI</name>
<dbReference type="Proteomes" id="UP001153334">
    <property type="component" value="Unassembled WGS sequence"/>
</dbReference>
<reference evidence="1" key="1">
    <citation type="submission" date="2022-11" db="EMBL/GenBank/DDBJ databases">
        <title>Genome Sequence of Nemania bipapillata.</title>
        <authorList>
            <person name="Buettner E."/>
        </authorList>
    </citation>
    <scope>NUCLEOTIDE SEQUENCE</scope>
    <source>
        <strain evidence="1">CP14</strain>
    </source>
</reference>